<dbReference type="InterPro" id="IPR032689">
    <property type="entry name" value="TraG-D_C"/>
</dbReference>
<dbReference type="RefSeq" id="WP_271317133.1">
    <property type="nucleotide sequence ID" value="NZ_JABXJJ020000050.1"/>
</dbReference>
<dbReference type="EMBL" id="JABXJJ020000050">
    <property type="protein sequence ID" value="MDI5973717.1"/>
    <property type="molecule type" value="Genomic_DNA"/>
</dbReference>
<gene>
    <name evidence="5" type="ORF">POF50_031000</name>
</gene>
<feature type="compositionally biased region" description="Pro residues" evidence="1">
    <location>
        <begin position="379"/>
        <end position="388"/>
    </location>
</feature>
<dbReference type="InterPro" id="IPR058441">
    <property type="entry name" value="DUF8128"/>
</dbReference>
<feature type="compositionally biased region" description="Low complexity" evidence="1">
    <location>
        <begin position="783"/>
        <end position="794"/>
    </location>
</feature>
<dbReference type="InterPro" id="IPR002789">
    <property type="entry name" value="HerA_central"/>
</dbReference>
<organism evidence="5">
    <name type="scientific">Streptantibioticus silvisoli</name>
    <dbReference type="NCBI Taxonomy" id="2705255"/>
    <lineage>
        <taxon>Bacteria</taxon>
        <taxon>Bacillati</taxon>
        <taxon>Actinomycetota</taxon>
        <taxon>Actinomycetes</taxon>
        <taxon>Kitasatosporales</taxon>
        <taxon>Streptomycetaceae</taxon>
        <taxon>Streptantibioticus</taxon>
    </lineage>
</organism>
<dbReference type="AlphaFoldDB" id="A0AA90HEZ5"/>
<sequence length="803" mass="86099">MRTLPASRGFAARVTGPLTGFLTDPGAFLSTAPRIAFHWCADSAPVLVPVVLASAVGGCTARYCLLRARQQRLLHRACCVEILAPPVVAPKGGEVLWAQLAGLLRPWWLRISTGQPHLAFEYAWSSTGLRIRLWVPGCVPLGLVRRAVEAAWPGSHTRVADPAPLLSEGLVFTAGRLRTARPDVMPLRSEHAADPLRALLQAATGMGDGETACVQILARPATGAAVRRARAQARHLKAGHTHSRLPALAALLLHRAQPASTGKLDPEHGAAVRQSAAKLSGPQWQCVLTYAAACPSQAERAPDVARGRAHAIASAFGLYADRNHLVRTRLRRPEPSLSTRRFPSRRPMLLSVPELAALAHLPVDADAPGVRRAGARSVLPPPQIPEPAPGGGVKPLGRCDTGVRRAVGLAVPDARHHLHVMGATGSGKSTLVANIVLDDVRARRGVVVIDPKGDLVSDLLDRLPDTCADRLVLIDPDDPHTPPCLNVLDGADIDVVVDNLTGIFRRIFSAFWGPRTDDVMRAACLTLLKHRDRSHQIVTLADVPRLLGESSYRLRIVPALKDPVLRGFWDWYEQMSAPSRAAVIGPVMNKLRAFLLRDFARRTIAAGPSTFDLANVLDGGILLARLPKGALGEETARLLGSFIVAGTWQAASARARVPEHTRIDATLSIDEAHNFLTLPYPLEDMLAEARGYRLSMLLAHQHLAQLPRDLREGISANARNKIFFNASPEDASTLERHTLPTLAAHDLAHLGPYQAAAHLLAGGAEATAFTLTTSPLSPGVPGRAADLRAAAASRTGPRPATRP</sequence>
<dbReference type="InterPro" id="IPR051162">
    <property type="entry name" value="T4SS_component"/>
</dbReference>
<protein>
    <submittedName>
        <fullName evidence="5">Type IV secretion system DNA-binding domain-containing protein</fullName>
    </submittedName>
</protein>
<feature type="region of interest" description="Disordered" evidence="1">
    <location>
        <begin position="775"/>
        <end position="803"/>
    </location>
</feature>
<keyword evidence="5" id="KW-0238">DNA-binding</keyword>
<dbReference type="Pfam" id="PF26449">
    <property type="entry name" value="DUF8128"/>
    <property type="match status" value="1"/>
</dbReference>
<evidence type="ECO:0000259" key="2">
    <source>
        <dbReference type="Pfam" id="PF01935"/>
    </source>
</evidence>
<feature type="domain" description="DUF8128" evidence="4">
    <location>
        <begin position="108"/>
        <end position="363"/>
    </location>
</feature>
<feature type="domain" description="TraD/TraG TraM recognition site" evidence="3">
    <location>
        <begin position="667"/>
        <end position="735"/>
    </location>
</feature>
<dbReference type="PANTHER" id="PTHR30121">
    <property type="entry name" value="UNCHARACTERIZED PROTEIN YJGR-RELATED"/>
    <property type="match status" value="1"/>
</dbReference>
<dbReference type="InterPro" id="IPR027417">
    <property type="entry name" value="P-loop_NTPase"/>
</dbReference>
<dbReference type="GO" id="GO:0003677">
    <property type="term" value="F:DNA binding"/>
    <property type="evidence" value="ECO:0007669"/>
    <property type="project" value="UniProtKB-KW"/>
</dbReference>
<accession>A0AA90HEZ5</accession>
<name>A0AA90HEZ5_9ACTN</name>
<evidence type="ECO:0000259" key="4">
    <source>
        <dbReference type="Pfam" id="PF26449"/>
    </source>
</evidence>
<comment type="caution">
    <text evidence="5">The sequence shown here is derived from an EMBL/GenBank/DDBJ whole genome shotgun (WGS) entry which is preliminary data.</text>
</comment>
<dbReference type="CDD" id="cd01127">
    <property type="entry name" value="TrwB_TraG_TraD_VirD4"/>
    <property type="match status" value="2"/>
</dbReference>
<reference evidence="5" key="1">
    <citation type="submission" date="2023-05" db="EMBL/GenBank/DDBJ databases">
        <title>Streptantibioticus silvisoli sp. nov., acidotolerant actinomycetes 1 from pine litter.</title>
        <authorList>
            <person name="Swiecimska M."/>
            <person name="Golinska P."/>
            <person name="Sangal V."/>
            <person name="Wachnowicz B."/>
            <person name="Goodfellow M."/>
        </authorList>
    </citation>
    <scope>NUCLEOTIDE SEQUENCE</scope>
    <source>
        <strain evidence="5">SL13</strain>
    </source>
</reference>
<dbReference type="SUPFAM" id="SSF52540">
    <property type="entry name" value="P-loop containing nucleoside triphosphate hydrolases"/>
    <property type="match status" value="1"/>
</dbReference>
<dbReference type="PANTHER" id="PTHR30121:SF11">
    <property type="entry name" value="AAA+ ATPASE DOMAIN-CONTAINING PROTEIN"/>
    <property type="match status" value="1"/>
</dbReference>
<evidence type="ECO:0000313" key="5">
    <source>
        <dbReference type="EMBL" id="MDI5973717.1"/>
    </source>
</evidence>
<feature type="region of interest" description="Disordered" evidence="1">
    <location>
        <begin position="377"/>
        <end position="397"/>
    </location>
</feature>
<dbReference type="Gene3D" id="3.40.50.300">
    <property type="entry name" value="P-loop containing nucleotide triphosphate hydrolases"/>
    <property type="match status" value="2"/>
</dbReference>
<evidence type="ECO:0000259" key="3">
    <source>
        <dbReference type="Pfam" id="PF12696"/>
    </source>
</evidence>
<dbReference type="Pfam" id="PF01935">
    <property type="entry name" value="DUF87"/>
    <property type="match status" value="1"/>
</dbReference>
<evidence type="ECO:0000256" key="1">
    <source>
        <dbReference type="SAM" id="MobiDB-lite"/>
    </source>
</evidence>
<dbReference type="Pfam" id="PF12696">
    <property type="entry name" value="TraG-D_C"/>
    <property type="match status" value="1"/>
</dbReference>
<feature type="domain" description="Helicase HerA central" evidence="2">
    <location>
        <begin position="407"/>
        <end position="478"/>
    </location>
</feature>
<proteinExistence type="predicted"/>